<keyword evidence="1" id="KW-1133">Transmembrane helix</keyword>
<accession>A0A0C3H9S6</accession>
<reference evidence="3 4" key="1">
    <citation type="submission" date="2014-04" db="EMBL/GenBank/DDBJ databases">
        <authorList>
            <consortium name="DOE Joint Genome Institute"/>
            <person name="Kuo A."/>
            <person name="Martino E."/>
            <person name="Perotto S."/>
            <person name="Kohler A."/>
            <person name="Nagy L.G."/>
            <person name="Floudas D."/>
            <person name="Copeland A."/>
            <person name="Barry K.W."/>
            <person name="Cichocki N."/>
            <person name="Veneault-Fourrey C."/>
            <person name="LaButti K."/>
            <person name="Lindquist E.A."/>
            <person name="Lipzen A."/>
            <person name="Lundell T."/>
            <person name="Morin E."/>
            <person name="Murat C."/>
            <person name="Sun H."/>
            <person name="Tunlid A."/>
            <person name="Henrissat B."/>
            <person name="Grigoriev I.V."/>
            <person name="Hibbett D.S."/>
            <person name="Martin F."/>
            <person name="Nordberg H.P."/>
            <person name="Cantor M.N."/>
            <person name="Hua S.X."/>
        </authorList>
    </citation>
    <scope>NUCLEOTIDE SEQUENCE [LARGE SCALE GENOMIC DNA]</scope>
    <source>
        <strain evidence="3 4">Zn</strain>
    </source>
</reference>
<dbReference type="InterPro" id="IPR058581">
    <property type="entry name" value="TM_HPP"/>
</dbReference>
<feature type="transmembrane region" description="Helical" evidence="1">
    <location>
        <begin position="175"/>
        <end position="197"/>
    </location>
</feature>
<dbReference type="Pfam" id="PF04982">
    <property type="entry name" value="TM_HPP"/>
    <property type="match status" value="1"/>
</dbReference>
<name>A0A0C3H9S6_OIDMZ</name>
<evidence type="ECO:0000313" key="3">
    <source>
        <dbReference type="EMBL" id="KIN05006.1"/>
    </source>
</evidence>
<keyword evidence="1" id="KW-0472">Membrane</keyword>
<sequence length="289" mass="31596">MRLAACNFDLDRYINPYISSSWLHLLPKPIARFLGYRHDPAPSIGNVLVWWWAFIGAFSGLLIVEAVFQTKKLQGEGVPMVIASLGATAILEYHTIDSPLAQPRNTLFGQIFSATIGISITKLFHLSPHFESLRWVAGALSVGVASAVMGITKTVHPPAGATALLCATEPAITSLGWLLIPMITLGTTLLLAVALLLNNIQRQFPVYWWTPVDLRRPLMGDDIERVPSGTEKPEVAPTASSSVTHAIDDQRIIINKEHILVPDWIALDDDERATLEILHTKLINGCGGV</sequence>
<dbReference type="PANTHER" id="PTHR33741">
    <property type="entry name" value="TRANSMEMBRANE PROTEIN DDB_G0269096-RELATED"/>
    <property type="match status" value="1"/>
</dbReference>
<dbReference type="STRING" id="913774.A0A0C3H9S6"/>
<gene>
    <name evidence="3" type="ORF">OIDMADRAFT_142787</name>
</gene>
<feature type="transmembrane region" description="Helical" evidence="1">
    <location>
        <begin position="107"/>
        <end position="124"/>
    </location>
</feature>
<dbReference type="InterPro" id="IPR007065">
    <property type="entry name" value="HPP"/>
</dbReference>
<dbReference type="InParanoid" id="A0A0C3H9S6"/>
<dbReference type="EMBL" id="KN832872">
    <property type="protein sequence ID" value="KIN05006.1"/>
    <property type="molecule type" value="Genomic_DNA"/>
</dbReference>
<dbReference type="AlphaFoldDB" id="A0A0C3H9S6"/>
<feature type="transmembrane region" description="Helical" evidence="1">
    <location>
        <begin position="49"/>
        <end position="68"/>
    </location>
</feature>
<dbReference type="HOGENOM" id="CLU_040397_0_1_1"/>
<reference evidence="4" key="2">
    <citation type="submission" date="2015-01" db="EMBL/GenBank/DDBJ databases">
        <title>Evolutionary Origins and Diversification of the Mycorrhizal Mutualists.</title>
        <authorList>
            <consortium name="DOE Joint Genome Institute"/>
            <consortium name="Mycorrhizal Genomics Consortium"/>
            <person name="Kohler A."/>
            <person name="Kuo A."/>
            <person name="Nagy L.G."/>
            <person name="Floudas D."/>
            <person name="Copeland A."/>
            <person name="Barry K.W."/>
            <person name="Cichocki N."/>
            <person name="Veneault-Fourrey C."/>
            <person name="LaButti K."/>
            <person name="Lindquist E.A."/>
            <person name="Lipzen A."/>
            <person name="Lundell T."/>
            <person name="Morin E."/>
            <person name="Murat C."/>
            <person name="Riley R."/>
            <person name="Ohm R."/>
            <person name="Sun H."/>
            <person name="Tunlid A."/>
            <person name="Henrissat B."/>
            <person name="Grigoriev I.V."/>
            <person name="Hibbett D.S."/>
            <person name="Martin F."/>
        </authorList>
    </citation>
    <scope>NUCLEOTIDE SEQUENCE [LARGE SCALE GENOMIC DNA]</scope>
    <source>
        <strain evidence="4">Zn</strain>
    </source>
</reference>
<dbReference type="OrthoDB" id="2016548at2759"/>
<feature type="transmembrane region" description="Helical" evidence="1">
    <location>
        <begin position="136"/>
        <end position="155"/>
    </location>
</feature>
<evidence type="ECO:0000259" key="2">
    <source>
        <dbReference type="Pfam" id="PF04982"/>
    </source>
</evidence>
<evidence type="ECO:0000256" key="1">
    <source>
        <dbReference type="SAM" id="Phobius"/>
    </source>
</evidence>
<protein>
    <recommendedName>
        <fullName evidence="2">HPP transmembrane region domain-containing protein</fullName>
    </recommendedName>
</protein>
<dbReference type="Proteomes" id="UP000054321">
    <property type="component" value="Unassembled WGS sequence"/>
</dbReference>
<organism evidence="3 4">
    <name type="scientific">Oidiodendron maius (strain Zn)</name>
    <dbReference type="NCBI Taxonomy" id="913774"/>
    <lineage>
        <taxon>Eukaryota</taxon>
        <taxon>Fungi</taxon>
        <taxon>Dikarya</taxon>
        <taxon>Ascomycota</taxon>
        <taxon>Pezizomycotina</taxon>
        <taxon>Leotiomycetes</taxon>
        <taxon>Leotiomycetes incertae sedis</taxon>
        <taxon>Myxotrichaceae</taxon>
        <taxon>Oidiodendron</taxon>
    </lineage>
</organism>
<keyword evidence="1" id="KW-0812">Transmembrane</keyword>
<dbReference type="PANTHER" id="PTHR33741:SF5">
    <property type="entry name" value="TRANSMEMBRANE PROTEIN DDB_G0269096-RELATED"/>
    <property type="match status" value="1"/>
</dbReference>
<proteinExistence type="predicted"/>
<evidence type="ECO:0000313" key="4">
    <source>
        <dbReference type="Proteomes" id="UP000054321"/>
    </source>
</evidence>
<keyword evidence="4" id="KW-1185">Reference proteome</keyword>
<feature type="domain" description="HPP transmembrane region" evidence="2">
    <location>
        <begin position="45"/>
        <end position="205"/>
    </location>
</feature>